<dbReference type="RefSeq" id="WP_148899836.1">
    <property type="nucleotide sequence ID" value="NZ_VNHY01000005.1"/>
</dbReference>
<dbReference type="EMBL" id="VNHY01000005">
    <property type="protein sequence ID" value="TYP91694.1"/>
    <property type="molecule type" value="Genomic_DNA"/>
</dbReference>
<dbReference type="GO" id="GO:0016757">
    <property type="term" value="F:glycosyltransferase activity"/>
    <property type="evidence" value="ECO:0007669"/>
    <property type="project" value="UniProtKB-KW"/>
</dbReference>
<dbReference type="SUPFAM" id="SSF53271">
    <property type="entry name" value="PRTase-like"/>
    <property type="match status" value="1"/>
</dbReference>
<keyword evidence="2" id="KW-0328">Glycosyltransferase</keyword>
<protein>
    <submittedName>
        <fullName evidence="2">Pyrimidine operon attenuation protein / uracil phosphoribosyltransferase</fullName>
    </submittedName>
</protein>
<evidence type="ECO:0000259" key="1">
    <source>
        <dbReference type="Pfam" id="PF00156"/>
    </source>
</evidence>
<dbReference type="AlphaFoldDB" id="A0A5D3YGZ7"/>
<dbReference type="Pfam" id="PF00156">
    <property type="entry name" value="Pribosyltran"/>
    <property type="match status" value="1"/>
</dbReference>
<dbReference type="InterPro" id="IPR000836">
    <property type="entry name" value="PRTase_dom"/>
</dbReference>
<dbReference type="CDD" id="cd06223">
    <property type="entry name" value="PRTases_typeI"/>
    <property type="match status" value="1"/>
</dbReference>
<organism evidence="2 3">
    <name type="scientific">Fodinibius salinus</name>
    <dbReference type="NCBI Taxonomy" id="860790"/>
    <lineage>
        <taxon>Bacteria</taxon>
        <taxon>Pseudomonadati</taxon>
        <taxon>Balneolota</taxon>
        <taxon>Balneolia</taxon>
        <taxon>Balneolales</taxon>
        <taxon>Balneolaceae</taxon>
        <taxon>Fodinibius</taxon>
    </lineage>
</organism>
<dbReference type="Gene3D" id="3.40.50.2020">
    <property type="match status" value="1"/>
</dbReference>
<accession>A0A5D3YGZ7</accession>
<keyword evidence="2" id="KW-0808">Transferase</keyword>
<name>A0A5D3YGZ7_9BACT</name>
<reference evidence="2 3" key="1">
    <citation type="submission" date="2019-07" db="EMBL/GenBank/DDBJ databases">
        <title>Genomic Encyclopedia of Archaeal and Bacterial Type Strains, Phase II (KMG-II): from individual species to whole genera.</title>
        <authorList>
            <person name="Goeker M."/>
        </authorList>
    </citation>
    <scope>NUCLEOTIDE SEQUENCE [LARGE SCALE GENOMIC DNA]</scope>
    <source>
        <strain evidence="2 3">DSM 21935</strain>
    </source>
</reference>
<dbReference type="PANTHER" id="PTHR11608:SF0">
    <property type="entry name" value="BIFUNCTIONAL PROTEIN PYRR"/>
    <property type="match status" value="1"/>
</dbReference>
<keyword evidence="3" id="KW-1185">Reference proteome</keyword>
<evidence type="ECO:0000313" key="3">
    <source>
        <dbReference type="Proteomes" id="UP000324595"/>
    </source>
</evidence>
<dbReference type="PANTHER" id="PTHR11608">
    <property type="entry name" value="BIFUNCTIONAL PROTEIN PYRR"/>
    <property type="match status" value="1"/>
</dbReference>
<feature type="domain" description="Phosphoribosyltransferase" evidence="1">
    <location>
        <begin position="11"/>
        <end position="146"/>
    </location>
</feature>
<sequence>MDDHLILMDERRIHRSVRRMGHEIIETNKKDTPILLFGIDQSGTAVAELLGNVLDDIWQGVIETVSLPLDEGNTQKTLNSLPSNKTEDMFLIAVDDVIFSGETMFRALTKIGKDLPLTEIHTAVLIDRGHRKFPIRAGFYGMQLPTKLDEHVSVMVDDHTVKEVLLQNR</sequence>
<dbReference type="InterPro" id="IPR029057">
    <property type="entry name" value="PRTase-like"/>
</dbReference>
<comment type="caution">
    <text evidence="2">The sequence shown here is derived from an EMBL/GenBank/DDBJ whole genome shotgun (WGS) entry which is preliminary data.</text>
</comment>
<gene>
    <name evidence="2" type="ORF">LX73_2519</name>
</gene>
<proteinExistence type="predicted"/>
<dbReference type="OrthoDB" id="664757at2"/>
<dbReference type="Proteomes" id="UP000324595">
    <property type="component" value="Unassembled WGS sequence"/>
</dbReference>
<dbReference type="InterPro" id="IPR050137">
    <property type="entry name" value="PyrR_bifunctional"/>
</dbReference>
<evidence type="ECO:0000313" key="2">
    <source>
        <dbReference type="EMBL" id="TYP91694.1"/>
    </source>
</evidence>